<dbReference type="InterPro" id="IPR000182">
    <property type="entry name" value="GNAT_dom"/>
</dbReference>
<dbReference type="SUPFAM" id="SSF55729">
    <property type="entry name" value="Acyl-CoA N-acyltransferases (Nat)"/>
    <property type="match status" value="1"/>
</dbReference>
<organism evidence="2 3">
    <name type="scientific">Clostridium disporicum</name>
    <dbReference type="NCBI Taxonomy" id="84024"/>
    <lineage>
        <taxon>Bacteria</taxon>
        <taxon>Bacillati</taxon>
        <taxon>Bacillota</taxon>
        <taxon>Clostridia</taxon>
        <taxon>Eubacteriales</taxon>
        <taxon>Clostridiaceae</taxon>
        <taxon>Clostridium</taxon>
    </lineage>
</organism>
<protein>
    <submittedName>
        <fullName evidence="2">N-acetyltransferase GCN5</fullName>
    </submittedName>
</protein>
<dbReference type="OrthoDB" id="9805924at2"/>
<dbReference type="CDD" id="cd04301">
    <property type="entry name" value="NAT_SF"/>
    <property type="match status" value="1"/>
</dbReference>
<evidence type="ECO:0000259" key="1">
    <source>
        <dbReference type="PROSITE" id="PS51186"/>
    </source>
</evidence>
<dbReference type="Gene3D" id="3.40.630.30">
    <property type="match status" value="1"/>
</dbReference>
<accession>A0A174KGC0</accession>
<dbReference type="EMBL" id="CYZX01000026">
    <property type="protein sequence ID" value="CUP09506.1"/>
    <property type="molecule type" value="Genomic_DNA"/>
</dbReference>
<dbReference type="InterPro" id="IPR016181">
    <property type="entry name" value="Acyl_CoA_acyltransferase"/>
</dbReference>
<dbReference type="AlphaFoldDB" id="A0A174KGC0"/>
<dbReference type="Proteomes" id="UP000095594">
    <property type="component" value="Unassembled WGS sequence"/>
</dbReference>
<dbReference type="RefSeq" id="WP_055267898.1">
    <property type="nucleotide sequence ID" value="NZ_CABIXQ010000026.1"/>
</dbReference>
<dbReference type="Pfam" id="PF00583">
    <property type="entry name" value="Acetyltransf_1"/>
    <property type="match status" value="1"/>
</dbReference>
<dbReference type="InterPro" id="IPR050276">
    <property type="entry name" value="MshD_Acetyltransferase"/>
</dbReference>
<sequence length="148" mass="18014">MIIRKAELKDLERIVEFNYNLAFETEDKRLDKNILRSGVRALLEDKRKGVYHVCEINDEVVGQIMYTYEWSDWRNGLFIWVQSVYVDKEYRGQGVFRRLYNHVKEMCDKDENICGVRLYVEFENHNAQKTYESLGMEKCNYYMYEYEK</sequence>
<proteinExistence type="predicted"/>
<dbReference type="PANTHER" id="PTHR43617:SF38">
    <property type="entry name" value="N-ACETYLTRANSFERASE DOMAIN-CONTAINING PROTEIN"/>
    <property type="match status" value="1"/>
</dbReference>
<evidence type="ECO:0000313" key="3">
    <source>
        <dbReference type="Proteomes" id="UP000095594"/>
    </source>
</evidence>
<feature type="domain" description="N-acetyltransferase" evidence="1">
    <location>
        <begin position="1"/>
        <end position="148"/>
    </location>
</feature>
<dbReference type="GO" id="GO:0016747">
    <property type="term" value="F:acyltransferase activity, transferring groups other than amino-acyl groups"/>
    <property type="evidence" value="ECO:0007669"/>
    <property type="project" value="InterPro"/>
</dbReference>
<reference evidence="2 3" key="1">
    <citation type="submission" date="2015-09" db="EMBL/GenBank/DDBJ databases">
        <authorList>
            <consortium name="Pathogen Informatics"/>
        </authorList>
    </citation>
    <scope>NUCLEOTIDE SEQUENCE [LARGE SCALE GENOMIC DNA]</scope>
    <source>
        <strain evidence="2 3">2789STDY5834856</strain>
    </source>
</reference>
<dbReference type="PROSITE" id="PS51186">
    <property type="entry name" value="GNAT"/>
    <property type="match status" value="1"/>
</dbReference>
<gene>
    <name evidence="2" type="ORF">ERS852471_02975</name>
</gene>
<evidence type="ECO:0000313" key="2">
    <source>
        <dbReference type="EMBL" id="CUP09506.1"/>
    </source>
</evidence>
<name>A0A174KGC0_9CLOT</name>
<keyword evidence="2" id="KW-0808">Transferase</keyword>
<dbReference type="PANTHER" id="PTHR43617">
    <property type="entry name" value="L-AMINO ACID N-ACETYLTRANSFERASE"/>
    <property type="match status" value="1"/>
</dbReference>